<keyword evidence="1" id="KW-0812">Transmembrane</keyword>
<evidence type="ECO:0000313" key="2">
    <source>
        <dbReference type="EMBL" id="MCI0182269.1"/>
    </source>
</evidence>
<accession>A0A9X1V767</accession>
<reference evidence="2" key="1">
    <citation type="submission" date="2022-03" db="EMBL/GenBank/DDBJ databases">
        <title>Draft Genome Sequence of Firmicute Strain S0AB, a Heterotrophic Iron/Sulfur-Oxidizing Extreme Acidophile.</title>
        <authorList>
            <person name="Vergara E."/>
            <person name="Pakostova E."/>
            <person name="Johnson D.B."/>
            <person name="Holmes D.S."/>
        </authorList>
    </citation>
    <scope>NUCLEOTIDE SEQUENCE</scope>
    <source>
        <strain evidence="2">S0AB</strain>
    </source>
</reference>
<sequence>MKSQPHAMVPANRHSWRYILSAVLFMAMVSPPVKQWLILSEEDHLSSLQAIVYLIISIAGMLPGFSLQPKILEFATGFSQALLQNDSDERRVAYLHRTAVIILIISMIASLLWTNSALNQFVDLHRGLYVEANLLVYIMGFVTSIAWILLLKRYALYGILFTSTMMMMMIANLLASHSF</sequence>
<feature type="transmembrane region" description="Helical" evidence="1">
    <location>
        <begin position="156"/>
        <end position="175"/>
    </location>
</feature>
<evidence type="ECO:0000256" key="1">
    <source>
        <dbReference type="SAM" id="Phobius"/>
    </source>
</evidence>
<dbReference type="RefSeq" id="WP_241711873.1">
    <property type="nucleotide sequence ID" value="NZ_JALBUF010000001.1"/>
</dbReference>
<feature type="transmembrane region" description="Helical" evidence="1">
    <location>
        <begin position="45"/>
        <end position="65"/>
    </location>
</feature>
<comment type="caution">
    <text evidence="2">The sequence shown here is derived from an EMBL/GenBank/DDBJ whole genome shotgun (WGS) entry which is preliminary data.</text>
</comment>
<proteinExistence type="predicted"/>
<name>A0A9X1V767_9BACL</name>
<keyword evidence="3" id="KW-1185">Reference proteome</keyword>
<feature type="transmembrane region" description="Helical" evidence="1">
    <location>
        <begin position="94"/>
        <end position="113"/>
    </location>
</feature>
<feature type="transmembrane region" description="Helical" evidence="1">
    <location>
        <begin position="15"/>
        <end position="33"/>
    </location>
</feature>
<keyword evidence="1" id="KW-1133">Transmembrane helix</keyword>
<dbReference type="Proteomes" id="UP001139263">
    <property type="component" value="Unassembled WGS sequence"/>
</dbReference>
<feature type="transmembrane region" description="Helical" evidence="1">
    <location>
        <begin position="134"/>
        <end position="150"/>
    </location>
</feature>
<organism evidence="2 3">
    <name type="scientific">Sulfoacidibacillus ferrooxidans</name>
    <dbReference type="NCBI Taxonomy" id="2005001"/>
    <lineage>
        <taxon>Bacteria</taxon>
        <taxon>Bacillati</taxon>
        <taxon>Bacillota</taxon>
        <taxon>Bacilli</taxon>
        <taxon>Bacillales</taxon>
        <taxon>Alicyclobacillaceae</taxon>
        <taxon>Sulfoacidibacillus</taxon>
    </lineage>
</organism>
<keyword evidence="1" id="KW-0472">Membrane</keyword>
<gene>
    <name evidence="2" type="ORF">MM817_00528</name>
</gene>
<protein>
    <submittedName>
        <fullName evidence="2">Uncharacterized protein</fullName>
    </submittedName>
</protein>
<dbReference type="AlphaFoldDB" id="A0A9X1V767"/>
<dbReference type="EMBL" id="JALBUF010000001">
    <property type="protein sequence ID" value="MCI0182269.1"/>
    <property type="molecule type" value="Genomic_DNA"/>
</dbReference>
<evidence type="ECO:0000313" key="3">
    <source>
        <dbReference type="Proteomes" id="UP001139263"/>
    </source>
</evidence>